<organism evidence="1 2">
    <name type="scientific">Neisseria mucosa (strain ATCC 25996 / DSM 4631 / NCTC 10774 / M26)</name>
    <dbReference type="NCBI Taxonomy" id="546266"/>
    <lineage>
        <taxon>Bacteria</taxon>
        <taxon>Pseudomonadati</taxon>
        <taxon>Pseudomonadota</taxon>
        <taxon>Betaproteobacteria</taxon>
        <taxon>Neisseriales</taxon>
        <taxon>Neisseriaceae</taxon>
        <taxon>Neisseria</taxon>
    </lineage>
</organism>
<protein>
    <submittedName>
        <fullName evidence="1">Uncharacterized protein</fullName>
    </submittedName>
</protein>
<evidence type="ECO:0000313" key="1">
    <source>
        <dbReference type="EMBL" id="EFC89316.1"/>
    </source>
</evidence>
<evidence type="ECO:0000313" key="2">
    <source>
        <dbReference type="Proteomes" id="UP000003344"/>
    </source>
</evidence>
<comment type="caution">
    <text evidence="1">The sequence shown here is derived from an EMBL/GenBank/DDBJ whole genome shotgun (WGS) entry which is preliminary data.</text>
</comment>
<proteinExistence type="predicted"/>
<accession>D2ZUD1</accession>
<dbReference type="STRING" id="546266.NEIMUCOT_04219"/>
<gene>
    <name evidence="1" type="ORF">NEIMUCOT_04219</name>
</gene>
<dbReference type="EMBL" id="ACDX02000003">
    <property type="protein sequence ID" value="EFC89316.1"/>
    <property type="molecule type" value="Genomic_DNA"/>
</dbReference>
<dbReference type="Proteomes" id="UP000003344">
    <property type="component" value="Unassembled WGS sequence"/>
</dbReference>
<reference evidence="1 2" key="1">
    <citation type="submission" date="2009-10" db="EMBL/GenBank/DDBJ databases">
        <authorList>
            <person name="Weinstock G."/>
            <person name="Sodergren E."/>
            <person name="Clifton S."/>
            <person name="Fulton L."/>
            <person name="Fulton B."/>
            <person name="Courtney L."/>
            <person name="Fronick C."/>
            <person name="Harrison M."/>
            <person name="Strong C."/>
            <person name="Farmer C."/>
            <person name="Delahaunty K."/>
            <person name="Markovic C."/>
            <person name="Hall O."/>
            <person name="Minx P."/>
            <person name="Tomlinson C."/>
            <person name="Mitreva M."/>
            <person name="Nelson J."/>
            <person name="Hou S."/>
            <person name="Wollam A."/>
            <person name="Pepin K.H."/>
            <person name="Johnson M."/>
            <person name="Bhonagiri V."/>
            <person name="Nash W.E."/>
            <person name="Warren W."/>
            <person name="Chinwalla A."/>
            <person name="Mardis E.R."/>
            <person name="Wilson R.K."/>
        </authorList>
    </citation>
    <scope>NUCLEOTIDE SEQUENCE [LARGE SCALE GENOMIC DNA]</scope>
    <source>
        <strain evidence="2">ATCC 25996 / DSM 4631 / NCTC 10774 / M26</strain>
    </source>
</reference>
<name>D2ZUD1_NEIM2</name>
<dbReference type="AlphaFoldDB" id="D2ZUD1"/>
<sequence length="39" mass="4523">MRWNTKGRLKIKFGFQTTFLPYDRAGFGLSCCNIGLLRI</sequence>